<dbReference type="Gene3D" id="3.40.1810.10">
    <property type="entry name" value="Transcription factor, MADS-box"/>
    <property type="match status" value="1"/>
</dbReference>
<gene>
    <name evidence="7" type="ORF">LUZ61_007035</name>
</gene>
<dbReference type="GO" id="GO:0005634">
    <property type="term" value="C:nucleus"/>
    <property type="evidence" value="ECO:0007669"/>
    <property type="project" value="UniProtKB-SubCell"/>
</dbReference>
<dbReference type="PRINTS" id="PR00404">
    <property type="entry name" value="MADSDOMAIN"/>
</dbReference>
<keyword evidence="3" id="KW-0238">DNA-binding</keyword>
<dbReference type="SMART" id="SM00432">
    <property type="entry name" value="MADS"/>
    <property type="match status" value="1"/>
</dbReference>
<dbReference type="PANTHER" id="PTHR48019">
    <property type="entry name" value="SERUM RESPONSE FACTOR HOMOLOG"/>
    <property type="match status" value="1"/>
</dbReference>
<comment type="subcellular location">
    <subcellularLocation>
        <location evidence="1">Nucleus</location>
    </subcellularLocation>
</comment>
<keyword evidence="4" id="KW-0804">Transcription</keyword>
<evidence type="ECO:0000256" key="5">
    <source>
        <dbReference type="ARBA" id="ARBA00023242"/>
    </source>
</evidence>
<evidence type="ECO:0000256" key="2">
    <source>
        <dbReference type="ARBA" id="ARBA00023015"/>
    </source>
</evidence>
<dbReference type="Proteomes" id="UP001210211">
    <property type="component" value="Unassembled WGS sequence"/>
</dbReference>
<evidence type="ECO:0000256" key="1">
    <source>
        <dbReference type="ARBA" id="ARBA00004123"/>
    </source>
</evidence>
<dbReference type="EMBL" id="JAMRDG010000001">
    <property type="protein sequence ID" value="KAJ3703330.1"/>
    <property type="molecule type" value="Genomic_DNA"/>
</dbReference>
<dbReference type="InterPro" id="IPR050142">
    <property type="entry name" value="MADS-box/MEF2_TF"/>
</dbReference>
<reference evidence="7 8" key="1">
    <citation type="journal article" date="2022" name="Cell">
        <title>Repeat-based holocentromeres influence genome architecture and karyotype evolution.</title>
        <authorList>
            <person name="Hofstatter P.G."/>
            <person name="Thangavel G."/>
            <person name="Lux T."/>
            <person name="Neumann P."/>
            <person name="Vondrak T."/>
            <person name="Novak P."/>
            <person name="Zhang M."/>
            <person name="Costa L."/>
            <person name="Castellani M."/>
            <person name="Scott A."/>
            <person name="Toegelov H."/>
            <person name="Fuchs J."/>
            <person name="Mata-Sucre Y."/>
            <person name="Dias Y."/>
            <person name="Vanzela A.L.L."/>
            <person name="Huettel B."/>
            <person name="Almeida C.C.S."/>
            <person name="Simkova H."/>
            <person name="Souza G."/>
            <person name="Pedrosa-Harand A."/>
            <person name="Macas J."/>
            <person name="Mayer K.F.X."/>
            <person name="Houben A."/>
            <person name="Marques A."/>
        </authorList>
    </citation>
    <scope>NUCLEOTIDE SEQUENCE [LARGE SCALE GENOMIC DNA]</scope>
    <source>
        <strain evidence="7">RhyTen1mFocal</strain>
    </source>
</reference>
<evidence type="ECO:0000259" key="6">
    <source>
        <dbReference type="PROSITE" id="PS50066"/>
    </source>
</evidence>
<keyword evidence="8" id="KW-1185">Reference proteome</keyword>
<dbReference type="InterPro" id="IPR002100">
    <property type="entry name" value="TF_MADSbox"/>
</dbReference>
<proteinExistence type="predicted"/>
<name>A0AAD6EW84_9POAL</name>
<organism evidence="7 8">
    <name type="scientific">Rhynchospora tenuis</name>
    <dbReference type="NCBI Taxonomy" id="198213"/>
    <lineage>
        <taxon>Eukaryota</taxon>
        <taxon>Viridiplantae</taxon>
        <taxon>Streptophyta</taxon>
        <taxon>Embryophyta</taxon>
        <taxon>Tracheophyta</taxon>
        <taxon>Spermatophyta</taxon>
        <taxon>Magnoliopsida</taxon>
        <taxon>Liliopsida</taxon>
        <taxon>Poales</taxon>
        <taxon>Cyperaceae</taxon>
        <taxon>Cyperoideae</taxon>
        <taxon>Rhynchosporeae</taxon>
        <taxon>Rhynchospora</taxon>
    </lineage>
</organism>
<feature type="domain" description="MADS-box" evidence="6">
    <location>
        <begin position="2"/>
        <end position="54"/>
    </location>
</feature>
<dbReference type="PROSITE" id="PS50066">
    <property type="entry name" value="MADS_BOX_2"/>
    <property type="match status" value="1"/>
</dbReference>
<dbReference type="SUPFAM" id="SSF55455">
    <property type="entry name" value="SRF-like"/>
    <property type="match status" value="1"/>
</dbReference>
<dbReference type="GO" id="GO:0046983">
    <property type="term" value="F:protein dimerization activity"/>
    <property type="evidence" value="ECO:0007669"/>
    <property type="project" value="InterPro"/>
</dbReference>
<accession>A0AAD6EW84</accession>
<dbReference type="InterPro" id="IPR036879">
    <property type="entry name" value="TF_MADSbox_sf"/>
</dbReference>
<evidence type="ECO:0000313" key="7">
    <source>
        <dbReference type="EMBL" id="KAJ3703330.1"/>
    </source>
</evidence>
<comment type="caution">
    <text evidence="7">The sequence shown here is derived from an EMBL/GenBank/DDBJ whole genome shotgun (WGS) entry which is preliminary data.</text>
</comment>
<dbReference type="Pfam" id="PF00319">
    <property type="entry name" value="SRF-TF"/>
    <property type="match status" value="1"/>
</dbReference>
<evidence type="ECO:0000256" key="4">
    <source>
        <dbReference type="ARBA" id="ARBA00023163"/>
    </source>
</evidence>
<evidence type="ECO:0000256" key="3">
    <source>
        <dbReference type="ARBA" id="ARBA00023125"/>
    </source>
</evidence>
<dbReference type="AlphaFoldDB" id="A0AAD6EW84"/>
<sequence>MGKRVKIEMKKIDDIEKRRVAFSKRHSGLVKKAHELSVLCDTDVGLLVFYPSGKRITCFSGRSRFEDILIKYLNCRDQVPSSSNRIPNKESLTVLLENLKVEEDSIAKLPNQNASPNLESLAAGEDQQLNLQNIDQHNLQNIDQQMIKCHGRLETLKGYLRLLCSEVPSTSTSQIDERTRKIREILNQVTKRKNNILRERSEASSSSMPTTMVHSPQQMMTALHPENAPLYPQESPMQVEELNYLQQPDWSHNVSIDLVDEYFNFDEYYGDQCMETNALCDDY</sequence>
<dbReference type="GO" id="GO:0003677">
    <property type="term" value="F:DNA binding"/>
    <property type="evidence" value="ECO:0007669"/>
    <property type="project" value="UniProtKB-KW"/>
</dbReference>
<evidence type="ECO:0000313" key="8">
    <source>
        <dbReference type="Proteomes" id="UP001210211"/>
    </source>
</evidence>
<keyword evidence="2" id="KW-0805">Transcription regulation</keyword>
<protein>
    <recommendedName>
        <fullName evidence="6">MADS-box domain-containing protein</fullName>
    </recommendedName>
</protein>
<keyword evidence="5" id="KW-0539">Nucleus</keyword>